<keyword evidence="2" id="KW-0969">Cilium</keyword>
<evidence type="ECO:0000313" key="2">
    <source>
        <dbReference type="EMBL" id="ATC64115.1"/>
    </source>
</evidence>
<dbReference type="Gene3D" id="1.20.1330.10">
    <property type="entry name" value="f41 fragment of flagellin, N-terminal domain"/>
    <property type="match status" value="1"/>
</dbReference>
<sequence>MRIATNTASEAVLAQLTKLSQRQSMLQTQAATGQRIFQPEDDPAAVGRILGLETERRQITQFQSNATRALEVSQSSYAGINEMKKISDRAGELVTLGAGASSPDAFKAYAKEVNQLIEQAVQLGNTKFRNDYLFAGTAVTTQPYDDTNRDANGNLLAVTYAGNTSQGTVQLSEYSSIAPGTTSATNTGMGGFINNLIALRDALNTGSSATVSAAQPALETSENLLVNALSEHGAIELRIEVNKKQQETRAQNIETLVSQDADSDLATTVVRLSQTATAYEAALSSATKILQMSLLDYI</sequence>
<dbReference type="EMBL" id="CP023344">
    <property type="protein sequence ID" value="ATC64115.1"/>
    <property type="molecule type" value="Genomic_DNA"/>
</dbReference>
<keyword evidence="2" id="KW-0282">Flagellum</keyword>
<accession>A0A290Q607</accession>
<dbReference type="GO" id="GO:0005198">
    <property type="term" value="F:structural molecule activity"/>
    <property type="evidence" value="ECO:0007669"/>
    <property type="project" value="InterPro"/>
</dbReference>
<evidence type="ECO:0000313" key="3">
    <source>
        <dbReference type="Proteomes" id="UP000217265"/>
    </source>
</evidence>
<feature type="domain" description="Flagellin N-terminal" evidence="1">
    <location>
        <begin position="3"/>
        <end position="137"/>
    </location>
</feature>
<organism evidence="2 3">
    <name type="scientific">Nibricoccus aquaticus</name>
    <dbReference type="NCBI Taxonomy" id="2576891"/>
    <lineage>
        <taxon>Bacteria</taxon>
        <taxon>Pseudomonadati</taxon>
        <taxon>Verrucomicrobiota</taxon>
        <taxon>Opitutia</taxon>
        <taxon>Opitutales</taxon>
        <taxon>Opitutaceae</taxon>
        <taxon>Nibricoccus</taxon>
    </lineage>
</organism>
<reference evidence="2 3" key="1">
    <citation type="submission" date="2017-09" db="EMBL/GenBank/DDBJ databases">
        <title>Complete genome sequence of Verrucomicrobial strain HZ-65, isolated from freshwater.</title>
        <authorList>
            <person name="Choi A."/>
        </authorList>
    </citation>
    <scope>NUCLEOTIDE SEQUENCE [LARGE SCALE GENOMIC DNA]</scope>
    <source>
        <strain evidence="2 3">HZ-65</strain>
    </source>
</reference>
<protein>
    <submittedName>
        <fullName evidence="2">Flagellin</fullName>
    </submittedName>
</protein>
<gene>
    <name evidence="2" type="ORF">CMV30_09195</name>
</gene>
<keyword evidence="3" id="KW-1185">Reference proteome</keyword>
<dbReference type="PANTHER" id="PTHR42792:SF1">
    <property type="entry name" value="FLAGELLAR HOOK-ASSOCIATED PROTEIN 3"/>
    <property type="match status" value="1"/>
</dbReference>
<dbReference type="AlphaFoldDB" id="A0A290Q607"/>
<dbReference type="InterPro" id="IPR001492">
    <property type="entry name" value="Flagellin"/>
</dbReference>
<dbReference type="PANTHER" id="PTHR42792">
    <property type="entry name" value="FLAGELLIN"/>
    <property type="match status" value="1"/>
</dbReference>
<dbReference type="RefSeq" id="WP_096055747.1">
    <property type="nucleotide sequence ID" value="NZ_CP023344.1"/>
</dbReference>
<name>A0A290Q607_9BACT</name>
<dbReference type="SUPFAM" id="SSF64518">
    <property type="entry name" value="Phase 1 flagellin"/>
    <property type="match status" value="1"/>
</dbReference>
<keyword evidence="2" id="KW-0966">Cell projection</keyword>
<dbReference type="InterPro" id="IPR001029">
    <property type="entry name" value="Flagellin_N"/>
</dbReference>
<dbReference type="Proteomes" id="UP000217265">
    <property type="component" value="Chromosome"/>
</dbReference>
<evidence type="ECO:0000259" key="1">
    <source>
        <dbReference type="Pfam" id="PF00669"/>
    </source>
</evidence>
<proteinExistence type="predicted"/>
<dbReference type="KEGG" id="vbh:CMV30_09195"/>
<dbReference type="Pfam" id="PF00669">
    <property type="entry name" value="Flagellin_N"/>
    <property type="match status" value="1"/>
</dbReference>
<dbReference type="GO" id="GO:0009288">
    <property type="term" value="C:bacterial-type flagellum"/>
    <property type="evidence" value="ECO:0007669"/>
    <property type="project" value="InterPro"/>
</dbReference>
<dbReference type="OrthoDB" id="9758307at2"/>